<protein>
    <submittedName>
        <fullName evidence="2">Uncharacterized protein</fullName>
    </submittedName>
</protein>
<feature type="region of interest" description="Disordered" evidence="1">
    <location>
        <begin position="1"/>
        <end position="108"/>
    </location>
</feature>
<dbReference type="Proteomes" id="UP000008820">
    <property type="component" value="Chromosome 3"/>
</dbReference>
<keyword evidence="3" id="KW-1185">Reference proteome</keyword>
<name>A0A6I8TD90_AEDAE</name>
<evidence type="ECO:0000313" key="3">
    <source>
        <dbReference type="Proteomes" id="UP000008820"/>
    </source>
</evidence>
<reference evidence="2" key="2">
    <citation type="submission" date="2020-05" db="UniProtKB">
        <authorList>
            <consortium name="EnsemblMetazoa"/>
        </authorList>
    </citation>
    <scope>IDENTIFICATION</scope>
    <source>
        <strain evidence="2">LVP_AGWG</strain>
    </source>
</reference>
<organism evidence="2 3">
    <name type="scientific">Aedes aegypti</name>
    <name type="common">Yellowfever mosquito</name>
    <name type="synonym">Culex aegypti</name>
    <dbReference type="NCBI Taxonomy" id="7159"/>
    <lineage>
        <taxon>Eukaryota</taxon>
        <taxon>Metazoa</taxon>
        <taxon>Ecdysozoa</taxon>
        <taxon>Arthropoda</taxon>
        <taxon>Hexapoda</taxon>
        <taxon>Insecta</taxon>
        <taxon>Pterygota</taxon>
        <taxon>Neoptera</taxon>
        <taxon>Endopterygota</taxon>
        <taxon>Diptera</taxon>
        <taxon>Nematocera</taxon>
        <taxon>Culicoidea</taxon>
        <taxon>Culicidae</taxon>
        <taxon>Culicinae</taxon>
        <taxon>Aedini</taxon>
        <taxon>Aedes</taxon>
        <taxon>Stegomyia</taxon>
    </lineage>
</organism>
<evidence type="ECO:0000313" key="2">
    <source>
        <dbReference type="EnsemblMetazoa" id="AAEL006838-PB"/>
    </source>
</evidence>
<reference evidence="2 3" key="1">
    <citation type="submission" date="2017-06" db="EMBL/GenBank/DDBJ databases">
        <title>Aedes aegypti genome working group (AGWG) sequencing and assembly.</title>
        <authorList>
            <consortium name="Aedes aegypti Genome Working Group (AGWG)"/>
            <person name="Matthews B.J."/>
        </authorList>
    </citation>
    <scope>NUCLEOTIDE SEQUENCE [LARGE SCALE GENOMIC DNA]</scope>
    <source>
        <strain evidence="2 3">LVP_AGWG</strain>
    </source>
</reference>
<gene>
    <name evidence="2" type="primary">5568420</name>
</gene>
<accession>A0A6I8TD90</accession>
<sequence length="214" mass="23651">MNEFGYNHTHSETAGSKGQKKCALENMNASSDEEEEGYVSPYNYCSSDEDNDQSNRQLLDELPVFSTQSLSPSGRSLSPIDMDTSPPRSSRGNSSCNTPYDSPYGQTEPACGKDYVTLEEVQARIGMTPPSAEPVEQPGRSPRLNLETIFEDKFLETPPKAGKEFDVRTNQNQLLRRSFRNRTQMLGAMGGEECGSVSPTESLSKQFSNKVVLN</sequence>
<feature type="compositionally biased region" description="Polar residues" evidence="1">
    <location>
        <begin position="65"/>
        <end position="76"/>
    </location>
</feature>
<dbReference type="InParanoid" id="A0A6I8TD90"/>
<proteinExistence type="predicted"/>
<evidence type="ECO:0000256" key="1">
    <source>
        <dbReference type="SAM" id="MobiDB-lite"/>
    </source>
</evidence>
<feature type="compositionally biased region" description="Polar residues" evidence="1">
    <location>
        <begin position="86"/>
        <end position="100"/>
    </location>
</feature>
<dbReference type="OrthoDB" id="8010101at2759"/>
<dbReference type="AlphaFoldDB" id="A0A6I8TD90"/>
<dbReference type="EnsemblMetazoa" id="AAEL006838-RB">
    <property type="protein sequence ID" value="AAEL006838-PB"/>
    <property type="gene ID" value="AAEL006838"/>
</dbReference>